<dbReference type="RefSeq" id="WP_136003952.1">
    <property type="nucleotide sequence ID" value="NZ_SRYW01000004.1"/>
</dbReference>
<feature type="domain" description="HTH araC/xylS-type" evidence="4">
    <location>
        <begin position="142"/>
        <end position="240"/>
    </location>
</feature>
<dbReference type="SUPFAM" id="SSF46689">
    <property type="entry name" value="Homeodomain-like"/>
    <property type="match status" value="2"/>
</dbReference>
<dbReference type="Pfam" id="PF12833">
    <property type="entry name" value="HTH_18"/>
    <property type="match status" value="1"/>
</dbReference>
<gene>
    <name evidence="5" type="ORF">E5352_06040</name>
</gene>
<dbReference type="Gene3D" id="1.10.10.60">
    <property type="entry name" value="Homeodomain-like"/>
    <property type="match status" value="2"/>
</dbReference>
<evidence type="ECO:0000313" key="5">
    <source>
        <dbReference type="EMBL" id="TGY35275.1"/>
    </source>
</evidence>
<dbReference type="AlphaFoldDB" id="A0A4S2D2J9"/>
<evidence type="ECO:0000259" key="4">
    <source>
        <dbReference type="PROSITE" id="PS01124"/>
    </source>
</evidence>
<dbReference type="EMBL" id="SRYW01000004">
    <property type="protein sequence ID" value="TGY35275.1"/>
    <property type="molecule type" value="Genomic_DNA"/>
</dbReference>
<sequence length="243" mass="26190">MSASPAFHLRSYGTTSSVDRHDFLQWVLPVRGDLAFELEGKGVMLDRVLGACVVPDAGHAQCARGDNRFLIVDCPQALLDDDDLQGWRRQPLLALSRPVRALVDEAVALGDAQGRVAASVARRGLPLLLQSFGRAGGRARLHALCAAIDAEPGQAWPVARMAAQAGVSGSRLHALFREAFDLTPQAWVAASRLRWARAQLAGSDLPIAQIAVQAGYSEQSALTRALRRECGVTPTDVRRNARQ</sequence>
<dbReference type="PROSITE" id="PS01124">
    <property type="entry name" value="HTH_ARAC_FAMILY_2"/>
    <property type="match status" value="1"/>
</dbReference>
<keyword evidence="2" id="KW-0238">DNA-binding</keyword>
<dbReference type="SMART" id="SM00342">
    <property type="entry name" value="HTH_ARAC"/>
    <property type="match status" value="1"/>
</dbReference>
<dbReference type="InterPro" id="IPR050204">
    <property type="entry name" value="AraC_XylS_family_regulators"/>
</dbReference>
<keyword evidence="3" id="KW-0804">Transcription</keyword>
<evidence type="ECO:0000256" key="1">
    <source>
        <dbReference type="ARBA" id="ARBA00023015"/>
    </source>
</evidence>
<dbReference type="PANTHER" id="PTHR46796:SF2">
    <property type="entry name" value="TRANSCRIPTIONAL REGULATORY PROTEIN"/>
    <property type="match status" value="1"/>
</dbReference>
<protein>
    <submittedName>
        <fullName evidence="5">AraC family transcriptional regulator</fullName>
    </submittedName>
</protein>
<dbReference type="OrthoDB" id="5996070at2"/>
<dbReference type="Proteomes" id="UP000306631">
    <property type="component" value="Unassembled WGS sequence"/>
</dbReference>
<comment type="caution">
    <text evidence="5">The sequence shown here is derived from an EMBL/GenBank/DDBJ whole genome shotgun (WGS) entry which is preliminary data.</text>
</comment>
<dbReference type="InterPro" id="IPR009057">
    <property type="entry name" value="Homeodomain-like_sf"/>
</dbReference>
<evidence type="ECO:0000313" key="6">
    <source>
        <dbReference type="Proteomes" id="UP000306631"/>
    </source>
</evidence>
<proteinExistence type="predicted"/>
<dbReference type="GO" id="GO:0003700">
    <property type="term" value="F:DNA-binding transcription factor activity"/>
    <property type="evidence" value="ECO:0007669"/>
    <property type="project" value="InterPro"/>
</dbReference>
<accession>A0A4S2D2J9</accession>
<dbReference type="InterPro" id="IPR018060">
    <property type="entry name" value="HTH_AraC"/>
</dbReference>
<evidence type="ECO:0000256" key="2">
    <source>
        <dbReference type="ARBA" id="ARBA00023125"/>
    </source>
</evidence>
<dbReference type="GO" id="GO:0043565">
    <property type="term" value="F:sequence-specific DNA binding"/>
    <property type="evidence" value="ECO:0007669"/>
    <property type="project" value="InterPro"/>
</dbReference>
<evidence type="ECO:0000256" key="3">
    <source>
        <dbReference type="ARBA" id="ARBA00023163"/>
    </source>
</evidence>
<keyword evidence="1" id="KW-0805">Transcription regulation</keyword>
<name>A0A4S2D2J9_STEMA</name>
<organism evidence="5 6">
    <name type="scientific">Stenotrophomonas maltophilia</name>
    <name type="common">Pseudomonas maltophilia</name>
    <name type="synonym">Xanthomonas maltophilia</name>
    <dbReference type="NCBI Taxonomy" id="40324"/>
    <lineage>
        <taxon>Bacteria</taxon>
        <taxon>Pseudomonadati</taxon>
        <taxon>Pseudomonadota</taxon>
        <taxon>Gammaproteobacteria</taxon>
        <taxon>Lysobacterales</taxon>
        <taxon>Lysobacteraceae</taxon>
        <taxon>Stenotrophomonas</taxon>
        <taxon>Stenotrophomonas maltophilia group</taxon>
    </lineage>
</organism>
<dbReference type="PANTHER" id="PTHR46796">
    <property type="entry name" value="HTH-TYPE TRANSCRIPTIONAL ACTIVATOR RHAS-RELATED"/>
    <property type="match status" value="1"/>
</dbReference>
<reference evidence="5 6" key="1">
    <citation type="submission" date="2019-04" db="EMBL/GenBank/DDBJ databases">
        <title>Microbes associate with the intestines of laboratory mice.</title>
        <authorList>
            <person name="Navarre W."/>
            <person name="Wong E."/>
            <person name="Huang K."/>
            <person name="Tropini C."/>
            <person name="Ng K."/>
            <person name="Yu B."/>
        </authorList>
    </citation>
    <scope>NUCLEOTIDE SEQUENCE [LARGE SCALE GENOMIC DNA]</scope>
    <source>
        <strain evidence="5 6">NM62_B4-13</strain>
    </source>
</reference>